<dbReference type="AlphaFoldDB" id="A0A975J0E1"/>
<dbReference type="Proteomes" id="UP000676169">
    <property type="component" value="Chromosome"/>
</dbReference>
<dbReference type="KEGG" id="lamb:KBB96_02190"/>
<evidence type="ECO:0000256" key="1">
    <source>
        <dbReference type="SAM" id="Phobius"/>
    </source>
</evidence>
<protein>
    <recommendedName>
        <fullName evidence="4">FeoB-associated Cys-rich membrane protein</fullName>
    </recommendedName>
</protein>
<keyword evidence="3" id="KW-1185">Reference proteome</keyword>
<dbReference type="RefSeq" id="WP_211631849.1">
    <property type="nucleotide sequence ID" value="NZ_CP073100.1"/>
</dbReference>
<accession>A0A975J0E1</accession>
<gene>
    <name evidence="2" type="ORF">KBB96_02190</name>
</gene>
<proteinExistence type="predicted"/>
<name>A0A975J0E1_9BACT</name>
<reference evidence="2" key="1">
    <citation type="submission" date="2021-04" db="EMBL/GenBank/DDBJ databases">
        <title>Luteolibacter sp. 32A isolated from the skin of an Anderson's salamander (Ambystoma andersonii).</title>
        <authorList>
            <person name="Spergser J."/>
            <person name="Busse H.-J."/>
        </authorList>
    </citation>
    <scope>NUCLEOTIDE SEQUENCE</scope>
    <source>
        <strain evidence="2">32A</strain>
    </source>
</reference>
<keyword evidence="1" id="KW-0472">Membrane</keyword>
<dbReference type="EMBL" id="CP073100">
    <property type="protein sequence ID" value="QUE51710.1"/>
    <property type="molecule type" value="Genomic_DNA"/>
</dbReference>
<evidence type="ECO:0000313" key="3">
    <source>
        <dbReference type="Proteomes" id="UP000676169"/>
    </source>
</evidence>
<keyword evidence="1" id="KW-0812">Transmembrane</keyword>
<keyword evidence="1" id="KW-1133">Transmembrane helix</keyword>
<evidence type="ECO:0008006" key="4">
    <source>
        <dbReference type="Google" id="ProtNLM"/>
    </source>
</evidence>
<sequence length="48" mass="4971">MPHWQTIVALGIVAVTLLIFCFRLLGPKKAGGGCGKDCGCGKSPVAKK</sequence>
<feature type="transmembrane region" description="Helical" evidence="1">
    <location>
        <begin position="6"/>
        <end position="26"/>
    </location>
</feature>
<organism evidence="2 3">
    <name type="scientific">Luteolibacter ambystomatis</name>
    <dbReference type="NCBI Taxonomy" id="2824561"/>
    <lineage>
        <taxon>Bacteria</taxon>
        <taxon>Pseudomonadati</taxon>
        <taxon>Verrucomicrobiota</taxon>
        <taxon>Verrucomicrobiia</taxon>
        <taxon>Verrucomicrobiales</taxon>
        <taxon>Verrucomicrobiaceae</taxon>
        <taxon>Luteolibacter</taxon>
    </lineage>
</organism>
<evidence type="ECO:0000313" key="2">
    <source>
        <dbReference type="EMBL" id="QUE51710.1"/>
    </source>
</evidence>